<dbReference type="Proteomes" id="UP000256709">
    <property type="component" value="Unassembled WGS sequence"/>
</dbReference>
<comment type="caution">
    <text evidence="1">The sequence shown here is derived from an EMBL/GenBank/DDBJ whole genome shotgun (WGS) entry which is preliminary data.</text>
</comment>
<evidence type="ECO:0000313" key="1">
    <source>
        <dbReference type="EMBL" id="RFA13892.1"/>
    </source>
</evidence>
<organism evidence="1 2">
    <name type="scientific">Subtercola boreus</name>
    <dbReference type="NCBI Taxonomy" id="120213"/>
    <lineage>
        <taxon>Bacteria</taxon>
        <taxon>Bacillati</taxon>
        <taxon>Actinomycetota</taxon>
        <taxon>Actinomycetes</taxon>
        <taxon>Micrococcales</taxon>
        <taxon>Microbacteriaceae</taxon>
        <taxon>Subtercola</taxon>
    </lineage>
</organism>
<name>A0A3E0VV18_9MICO</name>
<dbReference type="AlphaFoldDB" id="A0A3E0VV18"/>
<accession>A0A3E0VV18</accession>
<reference evidence="1 2" key="1">
    <citation type="submission" date="2017-04" db="EMBL/GenBank/DDBJ databases">
        <title>Comparative genome analysis of Subtercola boreus.</title>
        <authorList>
            <person name="Cho Y.-J."/>
            <person name="Cho A."/>
            <person name="Kim O.-S."/>
            <person name="Lee J.-I."/>
        </authorList>
    </citation>
    <scope>NUCLEOTIDE SEQUENCE [LARGE SCALE GENOMIC DNA]</scope>
    <source>
        <strain evidence="1 2">P27444</strain>
    </source>
</reference>
<dbReference type="EMBL" id="NBXA01000015">
    <property type="protein sequence ID" value="RFA13892.1"/>
    <property type="molecule type" value="Genomic_DNA"/>
</dbReference>
<proteinExistence type="predicted"/>
<gene>
    <name evidence="1" type="ORF">B7R21_07455</name>
</gene>
<sequence length="131" mass="13798">MPSAEKPATALQAFVDRGHRLAKRPTLRRADVAKLFGDRDEGKRVMALAIIQKRPELGSFEILVEAVGGTRGAVEHGEGLSAALAAVDAGILRAEEVDALKREIRGVLEAGHLGGSAGGAIAKRILDSEPR</sequence>
<evidence type="ECO:0000313" key="2">
    <source>
        <dbReference type="Proteomes" id="UP000256709"/>
    </source>
</evidence>
<protein>
    <submittedName>
        <fullName evidence="1">Uncharacterized protein</fullName>
    </submittedName>
</protein>